<accession>A0ABV9T802</accession>
<keyword evidence="1" id="KW-0472">Membrane</keyword>
<reference evidence="3" key="1">
    <citation type="journal article" date="2019" name="Int. J. Syst. Evol. Microbiol.">
        <title>The Global Catalogue of Microorganisms (GCM) 10K type strain sequencing project: providing services to taxonomists for standard genome sequencing and annotation.</title>
        <authorList>
            <consortium name="The Broad Institute Genomics Platform"/>
            <consortium name="The Broad Institute Genome Sequencing Center for Infectious Disease"/>
            <person name="Wu L."/>
            <person name="Ma J."/>
        </authorList>
    </citation>
    <scope>NUCLEOTIDE SEQUENCE [LARGE SCALE GENOMIC DNA]</scope>
    <source>
        <strain evidence="3">CGMCC 4.7466</strain>
    </source>
</reference>
<dbReference type="RefSeq" id="WP_377068541.1">
    <property type="nucleotide sequence ID" value="NZ_JBHSJJ010000019.1"/>
</dbReference>
<gene>
    <name evidence="2" type="ORF">ACFPFU_22890</name>
</gene>
<keyword evidence="1" id="KW-1133">Transmembrane helix</keyword>
<feature type="transmembrane region" description="Helical" evidence="1">
    <location>
        <begin position="43"/>
        <end position="66"/>
    </location>
</feature>
<organism evidence="2 3">
    <name type="scientific">Negadavirga shengliensis</name>
    <dbReference type="NCBI Taxonomy" id="1389218"/>
    <lineage>
        <taxon>Bacteria</taxon>
        <taxon>Pseudomonadati</taxon>
        <taxon>Bacteroidota</taxon>
        <taxon>Cytophagia</taxon>
        <taxon>Cytophagales</taxon>
        <taxon>Cyclobacteriaceae</taxon>
        <taxon>Negadavirga</taxon>
    </lineage>
</organism>
<sequence>MDEKFLKFSIWFGLLLGSMKVYSSFTNFLNHAHLFGTEEQWRFYFSLISLLLFSGMLFALILVLVIRAGILKFNRPS</sequence>
<dbReference type="EMBL" id="JBHSJJ010000019">
    <property type="protein sequence ID" value="MFC4874568.1"/>
    <property type="molecule type" value="Genomic_DNA"/>
</dbReference>
<evidence type="ECO:0000313" key="3">
    <source>
        <dbReference type="Proteomes" id="UP001595818"/>
    </source>
</evidence>
<dbReference type="Proteomes" id="UP001595818">
    <property type="component" value="Unassembled WGS sequence"/>
</dbReference>
<evidence type="ECO:0000313" key="2">
    <source>
        <dbReference type="EMBL" id="MFC4874568.1"/>
    </source>
</evidence>
<name>A0ABV9T802_9BACT</name>
<protein>
    <submittedName>
        <fullName evidence="2">Uncharacterized protein</fullName>
    </submittedName>
</protein>
<feature type="transmembrane region" description="Helical" evidence="1">
    <location>
        <begin position="5"/>
        <end position="23"/>
    </location>
</feature>
<comment type="caution">
    <text evidence="2">The sequence shown here is derived from an EMBL/GenBank/DDBJ whole genome shotgun (WGS) entry which is preliminary data.</text>
</comment>
<evidence type="ECO:0000256" key="1">
    <source>
        <dbReference type="SAM" id="Phobius"/>
    </source>
</evidence>
<keyword evidence="1" id="KW-0812">Transmembrane</keyword>
<proteinExistence type="predicted"/>
<keyword evidence="3" id="KW-1185">Reference proteome</keyword>